<dbReference type="PANTHER" id="PTHR30329">
    <property type="entry name" value="STATOR ELEMENT OF FLAGELLAR MOTOR COMPLEX"/>
    <property type="match status" value="1"/>
</dbReference>
<dbReference type="eggNOG" id="COG2885">
    <property type="taxonomic scope" value="Bacteria"/>
</dbReference>
<dbReference type="eggNOG" id="COG0823">
    <property type="taxonomic scope" value="Bacteria"/>
</dbReference>
<dbReference type="InterPro" id="IPR050330">
    <property type="entry name" value="Bact_OuterMem_StrucFunc"/>
</dbReference>
<dbReference type="SUPFAM" id="SSF82171">
    <property type="entry name" value="DPP6 N-terminal domain-like"/>
    <property type="match status" value="1"/>
</dbReference>
<evidence type="ECO:0000256" key="3">
    <source>
        <dbReference type="ARBA" id="ARBA00023237"/>
    </source>
</evidence>
<sequence>MKGQYKNIFILSILVTLLWQTSAYSQRDREFLDAKNLYEYESYEAAKRAYLQLLKKKPGDLEIQYQLGVCYLRTLKKDSAVFYLENVYAKDNNHDPHIEFVLGKAYHYNNRFADAIKYYNLAKKEYATLVQNGQSSINNYELEARIKACDKRIKECTYGAAYIEQPMYVKIRNVGKKINSEFPDYAPIFPENEKFLVFTSRRKGTTGGKKDATDDHFFEDVYIAYKNGKEWSPPKNIGNKINTKYHDASISLSQDGNTLFLYKDRRAGDIYESELDKSDSTWKKPKSMGKNINSKYRETSITMTRSKDTVYFASDRPGGFGGLDIYMSVKDEKGRWGDAVNLGKQVNTIYNEDSPYIMPDSKLLYFSSEGHSSMGGYDIFFTNKNKEGKWGEVYNMGYPINTSADDIYFVISADGMRGYYASVKGDTEGEKDIYEIYHPTGDNILALKPEKKKRDSILQTQPKVLLMGVISNKDNQDKIKAVVRLYEKSSTQTAEENNTSVSEEVSSDRDNGVYKATMIKTGKNYMVLVRKKGFYQYKKEVNIPTNITTPVKEDIPLTKIKPGDKLGLQVLFGFDSYQIQPRYISHLDSIANYLKEYTEMVVEISGHTDNIGNRWYNNLLAKRRSQAVINYLINKKGIPAAQVVFKGYADSKPLGTNTTVTGRALNRRVDGIVIKVNLKD</sequence>
<dbReference type="InterPro" id="IPR036737">
    <property type="entry name" value="OmpA-like_sf"/>
</dbReference>
<dbReference type="Gene3D" id="3.30.1330.60">
    <property type="entry name" value="OmpA-like domain"/>
    <property type="match status" value="1"/>
</dbReference>
<proteinExistence type="predicted"/>
<keyword evidence="2 4" id="KW-0472">Membrane</keyword>
<protein>
    <submittedName>
        <fullName evidence="6">Peptidoglycan-associated cytoplasmic membrane protein, putative</fullName>
    </submittedName>
</protein>
<dbReference type="PRINTS" id="PR01021">
    <property type="entry name" value="OMPADOMAIN"/>
</dbReference>
<dbReference type="Gene3D" id="1.25.40.10">
    <property type="entry name" value="Tetratricopeptide repeat domain"/>
    <property type="match status" value="1"/>
</dbReference>
<feature type="domain" description="OmpA-like" evidence="5">
    <location>
        <begin position="559"/>
        <end position="677"/>
    </location>
</feature>
<dbReference type="OrthoDB" id="1488841at2"/>
<dbReference type="Pfam" id="PF07676">
    <property type="entry name" value="PD40"/>
    <property type="match status" value="1"/>
</dbReference>
<evidence type="ECO:0000256" key="2">
    <source>
        <dbReference type="ARBA" id="ARBA00023136"/>
    </source>
</evidence>
<evidence type="ECO:0000256" key="4">
    <source>
        <dbReference type="PROSITE-ProRule" id="PRU00473"/>
    </source>
</evidence>
<dbReference type="AlphaFoldDB" id="A1ZKR5"/>
<dbReference type="EMBL" id="AAWS01000013">
    <property type="protein sequence ID" value="EAY28881.1"/>
    <property type="molecule type" value="Genomic_DNA"/>
</dbReference>
<dbReference type="SUPFAM" id="SSF48452">
    <property type="entry name" value="TPR-like"/>
    <property type="match status" value="1"/>
</dbReference>
<keyword evidence="7" id="KW-1185">Reference proteome</keyword>
<organism evidence="6 7">
    <name type="scientific">Microscilla marina ATCC 23134</name>
    <dbReference type="NCBI Taxonomy" id="313606"/>
    <lineage>
        <taxon>Bacteria</taxon>
        <taxon>Pseudomonadati</taxon>
        <taxon>Bacteroidota</taxon>
        <taxon>Cytophagia</taxon>
        <taxon>Cytophagales</taxon>
        <taxon>Microscillaceae</taxon>
        <taxon>Microscilla</taxon>
    </lineage>
</organism>
<evidence type="ECO:0000313" key="7">
    <source>
        <dbReference type="Proteomes" id="UP000004095"/>
    </source>
</evidence>
<dbReference type="SUPFAM" id="SSF103088">
    <property type="entry name" value="OmpA-like"/>
    <property type="match status" value="1"/>
</dbReference>
<dbReference type="Proteomes" id="UP000004095">
    <property type="component" value="Unassembled WGS sequence"/>
</dbReference>
<dbReference type="GO" id="GO:0009279">
    <property type="term" value="C:cell outer membrane"/>
    <property type="evidence" value="ECO:0007669"/>
    <property type="project" value="UniProtKB-SubCell"/>
</dbReference>
<dbReference type="PROSITE" id="PS51123">
    <property type="entry name" value="OMPA_2"/>
    <property type="match status" value="1"/>
</dbReference>
<dbReference type="CDD" id="cd07185">
    <property type="entry name" value="OmpA_C-like"/>
    <property type="match status" value="1"/>
</dbReference>
<dbReference type="PANTHER" id="PTHR30329:SF21">
    <property type="entry name" value="LIPOPROTEIN YIAD-RELATED"/>
    <property type="match status" value="1"/>
</dbReference>
<dbReference type="RefSeq" id="WP_002696995.1">
    <property type="nucleotide sequence ID" value="NZ_AAWS01000013.1"/>
</dbReference>
<name>A1ZKR5_MICM2</name>
<gene>
    <name evidence="6" type="ORF">M23134_00034</name>
</gene>
<dbReference type="InterPro" id="IPR011659">
    <property type="entry name" value="WD40"/>
</dbReference>
<dbReference type="Pfam" id="PF00691">
    <property type="entry name" value="OmpA"/>
    <property type="match status" value="1"/>
</dbReference>
<dbReference type="InterPro" id="IPR011990">
    <property type="entry name" value="TPR-like_helical_dom_sf"/>
</dbReference>
<evidence type="ECO:0000259" key="5">
    <source>
        <dbReference type="PROSITE" id="PS51123"/>
    </source>
</evidence>
<evidence type="ECO:0000313" key="6">
    <source>
        <dbReference type="EMBL" id="EAY28881.1"/>
    </source>
</evidence>
<dbReference type="InterPro" id="IPR006665">
    <property type="entry name" value="OmpA-like"/>
</dbReference>
<dbReference type="InterPro" id="IPR006664">
    <property type="entry name" value="OMP_bac"/>
</dbReference>
<accession>A1ZKR5</accession>
<keyword evidence="3" id="KW-0998">Cell outer membrane</keyword>
<comment type="subcellular location">
    <subcellularLocation>
        <location evidence="1">Cell outer membrane</location>
    </subcellularLocation>
</comment>
<evidence type="ECO:0000256" key="1">
    <source>
        <dbReference type="ARBA" id="ARBA00004442"/>
    </source>
</evidence>
<reference evidence="6 7" key="1">
    <citation type="submission" date="2007-01" db="EMBL/GenBank/DDBJ databases">
        <authorList>
            <person name="Haygood M."/>
            <person name="Podell S."/>
            <person name="Anderson C."/>
            <person name="Hopkinson B."/>
            <person name="Roe K."/>
            <person name="Barbeau K."/>
            <person name="Gaasterland T."/>
            <person name="Ferriera S."/>
            <person name="Johnson J."/>
            <person name="Kravitz S."/>
            <person name="Beeson K."/>
            <person name="Sutton G."/>
            <person name="Rogers Y.-H."/>
            <person name="Friedman R."/>
            <person name="Frazier M."/>
            <person name="Venter J.C."/>
        </authorList>
    </citation>
    <scope>NUCLEOTIDE SEQUENCE [LARGE SCALE GENOMIC DNA]</scope>
    <source>
        <strain evidence="6 7">ATCC 23134</strain>
    </source>
</reference>
<comment type="caution">
    <text evidence="6">The sequence shown here is derived from an EMBL/GenBank/DDBJ whole genome shotgun (WGS) entry which is preliminary data.</text>
</comment>